<keyword evidence="6" id="KW-0800">Toxin</keyword>
<protein>
    <recommendedName>
        <fullName evidence="6">Ribonuclease VapC</fullName>
        <shortName evidence="6">RNase VapC</shortName>
        <ecNumber evidence="6">3.1.-.-</ecNumber>
    </recommendedName>
    <alternativeName>
        <fullName evidence="6">Toxin VapC</fullName>
    </alternativeName>
</protein>
<keyword evidence="9" id="KW-1185">Reference proteome</keyword>
<dbReference type="InterPro" id="IPR002716">
    <property type="entry name" value="PIN_dom"/>
</dbReference>
<evidence type="ECO:0000256" key="2">
    <source>
        <dbReference type="ARBA" id="ARBA00022722"/>
    </source>
</evidence>
<comment type="cofactor">
    <cofactor evidence="6">
        <name>Mg(2+)</name>
        <dbReference type="ChEBI" id="CHEBI:18420"/>
    </cofactor>
</comment>
<dbReference type="InterPro" id="IPR029060">
    <property type="entry name" value="PIN-like_dom_sf"/>
</dbReference>
<dbReference type="SUPFAM" id="SSF88723">
    <property type="entry name" value="PIN domain-like"/>
    <property type="match status" value="1"/>
</dbReference>
<dbReference type="Proteomes" id="UP001271792">
    <property type="component" value="Unassembled WGS sequence"/>
</dbReference>
<proteinExistence type="inferred from homology"/>
<dbReference type="EC" id="3.1.-.-" evidence="6"/>
<evidence type="ECO:0000256" key="6">
    <source>
        <dbReference type="HAMAP-Rule" id="MF_00265"/>
    </source>
</evidence>
<evidence type="ECO:0000313" key="9">
    <source>
        <dbReference type="Proteomes" id="UP001271792"/>
    </source>
</evidence>
<dbReference type="InterPro" id="IPR022907">
    <property type="entry name" value="VapC_family"/>
</dbReference>
<keyword evidence="2 6" id="KW-0540">Nuclease</keyword>
<dbReference type="RefSeq" id="WP_319985394.1">
    <property type="nucleotide sequence ID" value="NZ_JAXAVV010000008.1"/>
</dbReference>
<name>A0ABU4TT55_9PSEU</name>
<evidence type="ECO:0000256" key="5">
    <source>
        <dbReference type="ARBA" id="ARBA00022842"/>
    </source>
</evidence>
<evidence type="ECO:0000313" key="8">
    <source>
        <dbReference type="EMBL" id="MDX8051483.1"/>
    </source>
</evidence>
<evidence type="ECO:0000256" key="1">
    <source>
        <dbReference type="ARBA" id="ARBA00022649"/>
    </source>
</evidence>
<keyword evidence="3 6" id="KW-0479">Metal-binding</keyword>
<dbReference type="EMBL" id="JAXAVV010000008">
    <property type="protein sequence ID" value="MDX8051483.1"/>
    <property type="molecule type" value="Genomic_DNA"/>
</dbReference>
<feature type="binding site" evidence="6">
    <location>
        <position position="104"/>
    </location>
    <ligand>
        <name>Mg(2+)</name>
        <dbReference type="ChEBI" id="CHEBI:18420"/>
    </ligand>
</feature>
<dbReference type="Pfam" id="PF01850">
    <property type="entry name" value="PIN"/>
    <property type="match status" value="1"/>
</dbReference>
<comment type="function">
    <text evidence="6">Toxic component of a toxin-antitoxin (TA) system. An RNase.</text>
</comment>
<sequence>MVVDSCVIVDVLAPTDTDRHARSVQLLRLDGQQHRVLLPALVIAEIAGAGQIRGDEGGAAERKRRIAFAHQWIKDSEYLVADITERVAGQAARLATDHNLKGADACVVAVALAWKCPKLYTWDGGILKIADTIPGLSVEQPSAHGQGAIF</sequence>
<feature type="binding site" evidence="6">
    <location>
        <position position="4"/>
    </location>
    <ligand>
        <name>Mg(2+)</name>
        <dbReference type="ChEBI" id="CHEBI:18420"/>
    </ligand>
</feature>
<gene>
    <name evidence="6" type="primary">vapC</name>
    <name evidence="8" type="ORF">SK571_19005</name>
</gene>
<evidence type="ECO:0000256" key="3">
    <source>
        <dbReference type="ARBA" id="ARBA00022723"/>
    </source>
</evidence>
<evidence type="ECO:0000256" key="4">
    <source>
        <dbReference type="ARBA" id="ARBA00022801"/>
    </source>
</evidence>
<dbReference type="Gene3D" id="3.40.50.1010">
    <property type="entry name" value="5'-nuclease"/>
    <property type="match status" value="1"/>
</dbReference>
<organism evidence="8 9">
    <name type="scientific">Lentzea kristufekii</name>
    <dbReference type="NCBI Taxonomy" id="3095430"/>
    <lineage>
        <taxon>Bacteria</taxon>
        <taxon>Bacillati</taxon>
        <taxon>Actinomycetota</taxon>
        <taxon>Actinomycetes</taxon>
        <taxon>Pseudonocardiales</taxon>
        <taxon>Pseudonocardiaceae</taxon>
        <taxon>Lentzea</taxon>
    </lineage>
</organism>
<accession>A0ABU4TT55</accession>
<comment type="similarity">
    <text evidence="6">Belongs to the PINc/VapC protein family.</text>
</comment>
<evidence type="ECO:0000259" key="7">
    <source>
        <dbReference type="Pfam" id="PF01850"/>
    </source>
</evidence>
<dbReference type="HAMAP" id="MF_00265">
    <property type="entry name" value="VapC_Nob1"/>
    <property type="match status" value="1"/>
</dbReference>
<comment type="caution">
    <text evidence="8">The sequence shown here is derived from an EMBL/GenBank/DDBJ whole genome shotgun (WGS) entry which is preliminary data.</text>
</comment>
<keyword evidence="5 6" id="KW-0460">Magnesium</keyword>
<reference evidence="8 9" key="1">
    <citation type="submission" date="2023-11" db="EMBL/GenBank/DDBJ databases">
        <title>Lentzea sokolovensis, sp. nov., Lentzea kristufkii, sp. nov., and Lentzea miocenensis, sp. nov., rare actinobacteria from Sokolov Coal Basin, Miocene lacustrine sediment, Czech Republic.</title>
        <authorList>
            <person name="Lara A."/>
            <person name="Kotroba L."/>
            <person name="Nouioui I."/>
            <person name="Neumann-Schaal M."/>
            <person name="Mast Y."/>
            <person name="Chronakova A."/>
        </authorList>
    </citation>
    <scope>NUCLEOTIDE SEQUENCE [LARGE SCALE GENOMIC DNA]</scope>
    <source>
        <strain evidence="8 9">BCCO 10_0798</strain>
    </source>
</reference>
<keyword evidence="4 6" id="KW-0378">Hydrolase</keyword>
<keyword evidence="1 6" id="KW-1277">Toxin-antitoxin system</keyword>
<feature type="domain" description="PIN" evidence="7">
    <location>
        <begin position="1"/>
        <end position="130"/>
    </location>
</feature>